<organism evidence="1 2">
    <name type="scientific">Microbacterium psychrotolerans</name>
    <dbReference type="NCBI Taxonomy" id="3068321"/>
    <lineage>
        <taxon>Bacteria</taxon>
        <taxon>Bacillati</taxon>
        <taxon>Actinomycetota</taxon>
        <taxon>Actinomycetes</taxon>
        <taxon>Micrococcales</taxon>
        <taxon>Microbacteriaceae</taxon>
        <taxon>Microbacterium</taxon>
    </lineage>
</organism>
<dbReference type="EMBL" id="JAVFWO010000001">
    <property type="protein sequence ID" value="MDQ7876517.1"/>
    <property type="molecule type" value="Genomic_DNA"/>
</dbReference>
<dbReference type="Proteomes" id="UP001235133">
    <property type="component" value="Unassembled WGS sequence"/>
</dbReference>
<sequence length="61" mass="6717">MGKILLLVDGLTYELACEDVDVAYARVRDAVGGSLEVELTSGELRRCEIQEQSSWAILETT</sequence>
<evidence type="ECO:0000313" key="2">
    <source>
        <dbReference type="Proteomes" id="UP001235133"/>
    </source>
</evidence>
<dbReference type="RefSeq" id="WP_308865916.1">
    <property type="nucleotide sequence ID" value="NZ_JAVFWO010000001.1"/>
</dbReference>
<accession>A0ABU0YW34</accession>
<proteinExistence type="predicted"/>
<name>A0ABU0YW34_9MICO</name>
<keyword evidence="2" id="KW-1185">Reference proteome</keyword>
<evidence type="ECO:0000313" key="1">
    <source>
        <dbReference type="EMBL" id="MDQ7876517.1"/>
    </source>
</evidence>
<comment type="caution">
    <text evidence="1">The sequence shown here is derived from an EMBL/GenBank/DDBJ whole genome shotgun (WGS) entry which is preliminary data.</text>
</comment>
<reference evidence="1 2" key="1">
    <citation type="submission" date="2023-08" db="EMBL/GenBank/DDBJ databases">
        <title>Microbacterium psychrotolerans sp. nov., a psychrotolerant bacterium isolated from soil in Heilongjiang Province, China.</title>
        <authorList>
            <person name="An P."/>
            <person name="Zhao D."/>
            <person name="Xiang H."/>
        </authorList>
    </citation>
    <scope>NUCLEOTIDE SEQUENCE [LARGE SCALE GENOMIC DNA]</scope>
    <source>
        <strain evidence="1 2">QXD-8</strain>
    </source>
</reference>
<protein>
    <submittedName>
        <fullName evidence="1">Uncharacterized protein</fullName>
    </submittedName>
</protein>
<gene>
    <name evidence="1" type="ORF">Q9R08_00865</name>
</gene>